<evidence type="ECO:0000256" key="1">
    <source>
        <dbReference type="ARBA" id="ARBA00008898"/>
    </source>
</evidence>
<protein>
    <submittedName>
        <fullName evidence="4">Flavin reductase</fullName>
    </submittedName>
</protein>
<evidence type="ECO:0000256" key="2">
    <source>
        <dbReference type="ARBA" id="ARBA00023002"/>
    </source>
</evidence>
<dbReference type="InterPro" id="IPR002563">
    <property type="entry name" value="Flavin_Rdtase-like_dom"/>
</dbReference>
<dbReference type="Pfam" id="PF01613">
    <property type="entry name" value="Flavin_Reduct"/>
    <property type="match status" value="1"/>
</dbReference>
<dbReference type="EMBL" id="BSPC01000096">
    <property type="protein sequence ID" value="GLS24113.1"/>
    <property type="molecule type" value="Genomic_DNA"/>
</dbReference>
<dbReference type="SUPFAM" id="SSF50475">
    <property type="entry name" value="FMN-binding split barrel"/>
    <property type="match status" value="1"/>
</dbReference>
<keyword evidence="2" id="KW-0560">Oxidoreductase</keyword>
<dbReference type="Gene3D" id="2.30.110.10">
    <property type="entry name" value="Electron Transport, Fmn-binding Protein, Chain A"/>
    <property type="match status" value="1"/>
</dbReference>
<evidence type="ECO:0000313" key="4">
    <source>
        <dbReference type="EMBL" id="GLS24113.1"/>
    </source>
</evidence>
<sequence length="174" mass="18475">MTDTTMNISVKIPSIGSPSLRDAMRLVAGGVSVITAGEGDERTGLTVTSAVSLAVDPPTMIICVNREASAWPIIRRYGHYCVNILAHDQQHVADRFAGKGGIKGVARYENASWRGLFTGALALEGALASIDCEVEEFIDRHSHSIVIGAVRGIRTNPGKPLVYAQGSYGGFHPA</sequence>
<evidence type="ECO:0000313" key="5">
    <source>
        <dbReference type="Proteomes" id="UP001156882"/>
    </source>
</evidence>
<dbReference type="SMART" id="SM00903">
    <property type="entry name" value="Flavin_Reduct"/>
    <property type="match status" value="1"/>
</dbReference>
<dbReference type="Proteomes" id="UP001156882">
    <property type="component" value="Unassembled WGS sequence"/>
</dbReference>
<keyword evidence="5" id="KW-1185">Reference proteome</keyword>
<dbReference type="InterPro" id="IPR050268">
    <property type="entry name" value="NADH-dep_flavin_reductase"/>
</dbReference>
<accession>A0ABQ6CWC5</accession>
<dbReference type="InterPro" id="IPR012349">
    <property type="entry name" value="Split_barrel_FMN-bd"/>
</dbReference>
<reference evidence="5" key="1">
    <citation type="journal article" date="2019" name="Int. J. Syst. Evol. Microbiol.">
        <title>The Global Catalogue of Microorganisms (GCM) 10K type strain sequencing project: providing services to taxonomists for standard genome sequencing and annotation.</title>
        <authorList>
            <consortium name="The Broad Institute Genomics Platform"/>
            <consortium name="The Broad Institute Genome Sequencing Center for Infectious Disease"/>
            <person name="Wu L."/>
            <person name="Ma J."/>
        </authorList>
    </citation>
    <scope>NUCLEOTIDE SEQUENCE [LARGE SCALE GENOMIC DNA]</scope>
    <source>
        <strain evidence="5">NBRC 101365</strain>
    </source>
</reference>
<proteinExistence type="inferred from homology"/>
<dbReference type="PANTHER" id="PTHR30466">
    <property type="entry name" value="FLAVIN REDUCTASE"/>
    <property type="match status" value="1"/>
</dbReference>
<comment type="caution">
    <text evidence="4">The sequence shown here is derived from an EMBL/GenBank/DDBJ whole genome shotgun (WGS) entry which is preliminary data.</text>
</comment>
<name>A0ABQ6CWC5_9HYPH</name>
<organism evidence="4 5">
    <name type="scientific">Labrys miyagiensis</name>
    <dbReference type="NCBI Taxonomy" id="346912"/>
    <lineage>
        <taxon>Bacteria</taxon>
        <taxon>Pseudomonadati</taxon>
        <taxon>Pseudomonadota</taxon>
        <taxon>Alphaproteobacteria</taxon>
        <taxon>Hyphomicrobiales</taxon>
        <taxon>Xanthobacteraceae</taxon>
        <taxon>Labrys</taxon>
    </lineage>
</organism>
<feature type="domain" description="Flavin reductase like" evidence="3">
    <location>
        <begin position="24"/>
        <end position="170"/>
    </location>
</feature>
<comment type="similarity">
    <text evidence="1">Belongs to the non-flavoprotein flavin reductase family.</text>
</comment>
<gene>
    <name evidence="4" type="ORF">GCM10007874_71340</name>
</gene>
<evidence type="ECO:0000259" key="3">
    <source>
        <dbReference type="SMART" id="SM00903"/>
    </source>
</evidence>
<dbReference type="PANTHER" id="PTHR30466:SF11">
    <property type="entry name" value="FLAVIN-DEPENDENT MONOOXYGENASE, REDUCTASE SUBUNIT HSAB"/>
    <property type="match status" value="1"/>
</dbReference>